<evidence type="ECO:0000256" key="2">
    <source>
        <dbReference type="ARBA" id="ARBA00023315"/>
    </source>
</evidence>
<dbReference type="PROSITE" id="PS51186">
    <property type="entry name" value="GNAT"/>
    <property type="match status" value="1"/>
</dbReference>
<dbReference type="InterPro" id="IPR000182">
    <property type="entry name" value="GNAT_dom"/>
</dbReference>
<dbReference type="PANTHER" id="PTHR43420:SF44">
    <property type="entry name" value="ACETYLTRANSFERASE YPEA"/>
    <property type="match status" value="1"/>
</dbReference>
<dbReference type="Proteomes" id="UP000194221">
    <property type="component" value="Unassembled WGS sequence"/>
</dbReference>
<dbReference type="CDD" id="cd04301">
    <property type="entry name" value="NAT_SF"/>
    <property type="match status" value="1"/>
</dbReference>
<comment type="caution">
    <text evidence="4">The sequence shown here is derived from an EMBL/GenBank/DDBJ whole genome shotgun (WGS) entry which is preliminary data.</text>
</comment>
<keyword evidence="5" id="KW-1185">Reference proteome</keyword>
<feature type="domain" description="N-acetyltransferase" evidence="3">
    <location>
        <begin position="1"/>
        <end position="151"/>
    </location>
</feature>
<dbReference type="InParanoid" id="A0A1Y2PID8"/>
<dbReference type="InterPro" id="IPR050680">
    <property type="entry name" value="YpeA/RimI_acetyltransf"/>
</dbReference>
<evidence type="ECO:0000313" key="5">
    <source>
        <dbReference type="Proteomes" id="UP000194221"/>
    </source>
</evidence>
<dbReference type="InterPro" id="IPR016181">
    <property type="entry name" value="Acyl_CoA_acyltransferase"/>
</dbReference>
<dbReference type="Pfam" id="PF00583">
    <property type="entry name" value="Acetyltransf_1"/>
    <property type="match status" value="1"/>
</dbReference>
<protein>
    <submittedName>
        <fullName evidence="4">GNAT family acetyltransferase</fullName>
    </submittedName>
</protein>
<dbReference type="SUPFAM" id="SSF55729">
    <property type="entry name" value="Acyl-CoA N-acyltransferases (Nat)"/>
    <property type="match status" value="1"/>
</dbReference>
<dbReference type="PANTHER" id="PTHR43420">
    <property type="entry name" value="ACETYLTRANSFERASE"/>
    <property type="match status" value="1"/>
</dbReference>
<dbReference type="OrthoDB" id="4228396at2"/>
<dbReference type="RefSeq" id="WP_086029322.1">
    <property type="nucleotide sequence ID" value="NZ_LAPZ01000001.1"/>
</dbReference>
<name>A0A1Y2PID8_9FLAO</name>
<organism evidence="4 5">
    <name type="scientific">Tenacibaculum holothuriorum</name>
    <dbReference type="NCBI Taxonomy" id="1635173"/>
    <lineage>
        <taxon>Bacteria</taxon>
        <taxon>Pseudomonadati</taxon>
        <taxon>Bacteroidota</taxon>
        <taxon>Flavobacteriia</taxon>
        <taxon>Flavobacteriales</taxon>
        <taxon>Flavobacteriaceae</taxon>
        <taxon>Tenacibaculum</taxon>
    </lineage>
</organism>
<dbReference type="AlphaFoldDB" id="A0A1Y2PID8"/>
<dbReference type="STRING" id="1635173.WH52_02425"/>
<gene>
    <name evidence="4" type="ORF">WH52_02425</name>
</gene>
<evidence type="ECO:0000256" key="1">
    <source>
        <dbReference type="ARBA" id="ARBA00022679"/>
    </source>
</evidence>
<dbReference type="EMBL" id="LAPZ01000001">
    <property type="protein sequence ID" value="OSY89509.1"/>
    <property type="molecule type" value="Genomic_DNA"/>
</dbReference>
<evidence type="ECO:0000259" key="3">
    <source>
        <dbReference type="PROSITE" id="PS51186"/>
    </source>
</evidence>
<accession>A0A1Y2PID8</accession>
<keyword evidence="2" id="KW-0012">Acyltransferase</keyword>
<evidence type="ECO:0000313" key="4">
    <source>
        <dbReference type="EMBL" id="OSY89509.1"/>
    </source>
</evidence>
<reference evidence="4 5" key="1">
    <citation type="submission" date="2015-03" db="EMBL/GenBank/DDBJ databases">
        <title>Genome sequence of Tenacibaculum sp. S2-2, isolated from intestinal microbiota of sea cucumber, Apostichopus japonicas.</title>
        <authorList>
            <person name="Shao Z."/>
            <person name="Wang L."/>
            <person name="Li X."/>
        </authorList>
    </citation>
    <scope>NUCLEOTIDE SEQUENCE [LARGE SCALE GENOMIC DNA]</scope>
    <source>
        <strain evidence="4 5">S2-2</strain>
    </source>
</reference>
<dbReference type="Gene3D" id="3.40.630.30">
    <property type="match status" value="1"/>
</dbReference>
<dbReference type="GO" id="GO:0016747">
    <property type="term" value="F:acyltransferase activity, transferring groups other than amino-acyl groups"/>
    <property type="evidence" value="ECO:0007669"/>
    <property type="project" value="InterPro"/>
</dbReference>
<keyword evidence="1 4" id="KW-0808">Transferase</keyword>
<proteinExistence type="predicted"/>
<sequence>MIIQNLSNTNFEDIIECFLEAFSNYFVPMPTDDQNYYRNRWKAANVNFELSYGMFDKNQLVGFILHAVDVRNNTKIAYNTGTGVIPNYRGKGITKLLYKYALENLQKYNIEKSTLEVITENTRALKTYENIGFKVCKTFYCYKGSLNLTTKTEYQLSEKPLNEIDWKKLPNQEFYSWDNQKETIINGNYQCFSVMSNYEEIGYFIINSELNYLAQFDTYEPQKTENWYGLFSMIQQISSNIKTNNVDNRLIEKIKFLKEIGFQNTVNQYEMELNLR</sequence>